<name>A0ABU7G376_9ALTE</name>
<dbReference type="EMBL" id="JAYDYW010000006">
    <property type="protein sequence ID" value="MEE1673676.1"/>
    <property type="molecule type" value="Genomic_DNA"/>
</dbReference>
<dbReference type="InterPro" id="IPR025857">
    <property type="entry name" value="MacB_PCD"/>
</dbReference>
<evidence type="ECO:0000256" key="5">
    <source>
        <dbReference type="ARBA" id="ARBA00022989"/>
    </source>
</evidence>
<organism evidence="10 11">
    <name type="scientific">Agarivorans aestuarii</name>
    <dbReference type="NCBI Taxonomy" id="1563703"/>
    <lineage>
        <taxon>Bacteria</taxon>
        <taxon>Pseudomonadati</taxon>
        <taxon>Pseudomonadota</taxon>
        <taxon>Gammaproteobacteria</taxon>
        <taxon>Alteromonadales</taxon>
        <taxon>Alteromonadaceae</taxon>
        <taxon>Agarivorans</taxon>
    </lineage>
</organism>
<evidence type="ECO:0000313" key="11">
    <source>
        <dbReference type="Proteomes" id="UP001310248"/>
    </source>
</evidence>
<gene>
    <name evidence="10" type="ORF">SNR37_003102</name>
</gene>
<dbReference type="InterPro" id="IPR051447">
    <property type="entry name" value="Lipoprotein-release_system"/>
</dbReference>
<comment type="subcellular location">
    <subcellularLocation>
        <location evidence="1">Cell membrane</location>
        <topology evidence="1">Multi-pass membrane protein</topology>
    </subcellularLocation>
</comment>
<comment type="caution">
    <text evidence="10">The sequence shown here is derived from an EMBL/GenBank/DDBJ whole genome shotgun (WGS) entry which is preliminary data.</text>
</comment>
<evidence type="ECO:0000256" key="7">
    <source>
        <dbReference type="SAM" id="Phobius"/>
    </source>
</evidence>
<proteinExistence type="inferred from homology"/>
<dbReference type="Pfam" id="PF02687">
    <property type="entry name" value="FtsX"/>
    <property type="match status" value="1"/>
</dbReference>
<sequence length="404" mass="44034">MRRLKHALLNVQRNRRRSVMSVLIIAIAVMALVTAGGFGLFTYQSLAEAAARDTGHLTLSSPEYFNEQEDTPLQYGLENWQQQRQELMALNGIKAVQPRIEFSGLISNGDKSAIFIGQGVLASEFTQKGPFLDLKAGKLLTEQAQQDMPQILLGDELARNMKVQPGDWLTLLSTTTEGALNAFDFTVQGIVSTGVPEMDKRLVYISLSDSQALLATDKVSLMSVFAFANQDINQLQQQVEQQQPALLVTPWWEQAFFYEAVKGLYNRIFGVMGFIMALVVFVSLFNTLSMSVTERTREIGTLSALGTANSEQLIGFVLEAVVLALIGSVIGVLLSGSVSISLLFADIQMPPPPGRSVGYPLHITFSFYLAAMVSLGVVCICALASAIAANKGLKKPITEALIYV</sequence>
<keyword evidence="5 7" id="KW-1133">Transmembrane helix</keyword>
<keyword evidence="6 7" id="KW-0472">Membrane</keyword>
<evidence type="ECO:0000313" key="10">
    <source>
        <dbReference type="EMBL" id="MEE1673676.1"/>
    </source>
</evidence>
<keyword evidence="3" id="KW-1003">Cell membrane</keyword>
<feature type="domain" description="MacB-like periplasmic core" evidence="9">
    <location>
        <begin position="18"/>
        <end position="241"/>
    </location>
</feature>
<feature type="transmembrane region" description="Helical" evidence="7">
    <location>
        <begin position="313"/>
        <end position="345"/>
    </location>
</feature>
<feature type="domain" description="ABC3 transporter permease C-terminal" evidence="8">
    <location>
        <begin position="271"/>
        <end position="396"/>
    </location>
</feature>
<dbReference type="InterPro" id="IPR003838">
    <property type="entry name" value="ABC3_permease_C"/>
</dbReference>
<dbReference type="Pfam" id="PF12704">
    <property type="entry name" value="MacB_PCD"/>
    <property type="match status" value="1"/>
</dbReference>
<feature type="transmembrane region" description="Helical" evidence="7">
    <location>
        <begin position="268"/>
        <end position="292"/>
    </location>
</feature>
<protein>
    <submittedName>
        <fullName evidence="10">ABC transporter permease</fullName>
    </submittedName>
</protein>
<keyword evidence="4 7" id="KW-0812">Transmembrane</keyword>
<dbReference type="PANTHER" id="PTHR30489:SF0">
    <property type="entry name" value="LIPOPROTEIN-RELEASING SYSTEM TRANSMEMBRANE PROTEIN LOLE"/>
    <property type="match status" value="1"/>
</dbReference>
<evidence type="ECO:0000256" key="1">
    <source>
        <dbReference type="ARBA" id="ARBA00004651"/>
    </source>
</evidence>
<comment type="similarity">
    <text evidence="2">Belongs to the ABC-4 integral membrane protein family. LolC/E subfamily.</text>
</comment>
<evidence type="ECO:0000259" key="9">
    <source>
        <dbReference type="Pfam" id="PF12704"/>
    </source>
</evidence>
<evidence type="ECO:0000256" key="2">
    <source>
        <dbReference type="ARBA" id="ARBA00005236"/>
    </source>
</evidence>
<evidence type="ECO:0000259" key="8">
    <source>
        <dbReference type="Pfam" id="PF02687"/>
    </source>
</evidence>
<keyword evidence="11" id="KW-1185">Reference proteome</keyword>
<reference evidence="11" key="1">
    <citation type="submission" date="2023-07" db="EMBL/GenBank/DDBJ databases">
        <title>Draft genome sequence of Agarivorans aestuarii strain ZMCS4, a CAZymes producing bacteria isolated from the marine brown algae Clodostephus spongiosus.</title>
        <authorList>
            <person name="Lorente B."/>
            <person name="Cabral C."/>
            <person name="Frias J."/>
            <person name="Faria J."/>
            <person name="Toubarro D."/>
        </authorList>
    </citation>
    <scope>NUCLEOTIDE SEQUENCE [LARGE SCALE GENOMIC DNA]</scope>
    <source>
        <strain evidence="11">ZMCS4</strain>
    </source>
</reference>
<evidence type="ECO:0000256" key="4">
    <source>
        <dbReference type="ARBA" id="ARBA00022692"/>
    </source>
</evidence>
<dbReference type="RefSeq" id="WP_329774929.1">
    <property type="nucleotide sequence ID" value="NZ_JAYDYW010000006.1"/>
</dbReference>
<evidence type="ECO:0000256" key="6">
    <source>
        <dbReference type="ARBA" id="ARBA00023136"/>
    </source>
</evidence>
<evidence type="ECO:0000256" key="3">
    <source>
        <dbReference type="ARBA" id="ARBA00022475"/>
    </source>
</evidence>
<dbReference type="PANTHER" id="PTHR30489">
    <property type="entry name" value="LIPOPROTEIN-RELEASING SYSTEM TRANSMEMBRANE PROTEIN LOLE"/>
    <property type="match status" value="1"/>
</dbReference>
<feature type="transmembrane region" description="Helical" evidence="7">
    <location>
        <begin position="365"/>
        <end position="389"/>
    </location>
</feature>
<dbReference type="Proteomes" id="UP001310248">
    <property type="component" value="Unassembled WGS sequence"/>
</dbReference>
<feature type="transmembrane region" description="Helical" evidence="7">
    <location>
        <begin position="21"/>
        <end position="43"/>
    </location>
</feature>
<accession>A0ABU7G376</accession>